<keyword evidence="1" id="KW-0812">Transmembrane</keyword>
<evidence type="ECO:0000313" key="2">
    <source>
        <dbReference type="EMBL" id="MCP8899864.1"/>
    </source>
</evidence>
<dbReference type="AlphaFoldDB" id="A0A9X2KU11"/>
<feature type="transmembrane region" description="Helical" evidence="1">
    <location>
        <begin position="18"/>
        <end position="35"/>
    </location>
</feature>
<comment type="caution">
    <text evidence="2">The sequence shown here is derived from an EMBL/GenBank/DDBJ whole genome shotgun (WGS) entry which is preliminary data.</text>
</comment>
<name>A0A9X2KU11_9GAMM</name>
<reference evidence="2" key="2">
    <citation type="submission" date="2023-01" db="EMBL/GenBank/DDBJ databases">
        <title>Gilvimarinus xylanilyticus HB14 isolated from Caulerpa lentillifera aquaculture base in Hainan, China.</title>
        <authorList>
            <person name="Zhang Y.-J."/>
        </authorList>
    </citation>
    <scope>NUCLEOTIDE SEQUENCE</scope>
    <source>
        <strain evidence="2">HB14</strain>
    </source>
</reference>
<accession>A0A9X2KU11</accession>
<protein>
    <submittedName>
        <fullName evidence="2">Uncharacterized protein</fullName>
    </submittedName>
</protein>
<dbReference type="EMBL" id="JAMFTH010000003">
    <property type="protein sequence ID" value="MCP8899864.1"/>
    <property type="molecule type" value="Genomic_DNA"/>
</dbReference>
<sequence length="36" mass="3947">MILYYAIATEKNPSPRSYFFGIALLAQIGILGMALV</sequence>
<proteinExistence type="predicted"/>
<keyword evidence="1" id="KW-0472">Membrane</keyword>
<dbReference type="Proteomes" id="UP001139319">
    <property type="component" value="Unassembled WGS sequence"/>
</dbReference>
<reference evidence="2" key="1">
    <citation type="submission" date="2022-05" db="EMBL/GenBank/DDBJ databases">
        <authorList>
            <person name="Sun H.-N."/>
        </authorList>
    </citation>
    <scope>NUCLEOTIDE SEQUENCE</scope>
    <source>
        <strain evidence="2">HB14</strain>
    </source>
</reference>
<evidence type="ECO:0000313" key="3">
    <source>
        <dbReference type="Proteomes" id="UP001139319"/>
    </source>
</evidence>
<evidence type="ECO:0000256" key="1">
    <source>
        <dbReference type="SAM" id="Phobius"/>
    </source>
</evidence>
<keyword evidence="1" id="KW-1133">Transmembrane helix</keyword>
<organism evidence="2 3">
    <name type="scientific">Gilvimarinus xylanilyticus</name>
    <dbReference type="NCBI Taxonomy" id="2944139"/>
    <lineage>
        <taxon>Bacteria</taxon>
        <taxon>Pseudomonadati</taxon>
        <taxon>Pseudomonadota</taxon>
        <taxon>Gammaproteobacteria</taxon>
        <taxon>Cellvibrionales</taxon>
        <taxon>Cellvibrionaceae</taxon>
        <taxon>Gilvimarinus</taxon>
    </lineage>
</organism>
<gene>
    <name evidence="2" type="ORF">M6D89_11195</name>
</gene>
<keyword evidence="3" id="KW-1185">Reference proteome</keyword>